<dbReference type="Gene3D" id="3.40.190.10">
    <property type="entry name" value="Periplasmic binding protein-like II"/>
    <property type="match status" value="1"/>
</dbReference>
<sequence length="467" mass="51517">MKLKRLVSVLLVSVMVLSVTACSGKSEATDSKNNGSSEAGNTADGGDKKEVTEIRFTEWDGGDTLAVYEEIAEKFNQSQSKIHVTVMNIPDEYDTKITTMVAGNDVPEVCMLDAATLMYTYAEDGIVLNMQDYINKDQNFDKNSMLDQFKYMLTNDYMAGYGIGSENITMFYNPALFQKYGVEEPPASYKDAWDWDTFVHVAQQLTIDKNGKNALDPDFDPDNIETYGVTISKWWAGIMPFLYSEGGDYLNADGTAIGYTSEQGLDVLQKLADLTYVYHVAPTPTASETMPGASEALTTNKVAMTFDGQWTNATLMADGVDYNVAALPKMGDQAKTTMTYGGISIMNTDKADAAWEFVKYILSKGACEPLYKSGLWLPTNANEYTDEYIKSFITDKHPKNYYESIVAPMMDGTAQRPVVATIKNFNKINDIISPALDELWAGEMTAKEAMAAVNDQANAEVKGYLGK</sequence>
<evidence type="ECO:0008006" key="6">
    <source>
        <dbReference type="Google" id="ProtNLM"/>
    </source>
</evidence>
<evidence type="ECO:0000256" key="3">
    <source>
        <dbReference type="SAM" id="SignalP"/>
    </source>
</evidence>
<dbReference type="CDD" id="cd13585">
    <property type="entry name" value="PBP2_TMBP_like"/>
    <property type="match status" value="1"/>
</dbReference>
<dbReference type="PANTHER" id="PTHR43649">
    <property type="entry name" value="ARABINOSE-BINDING PROTEIN-RELATED"/>
    <property type="match status" value="1"/>
</dbReference>
<dbReference type="Proteomes" id="UP000464314">
    <property type="component" value="Chromosome"/>
</dbReference>
<evidence type="ECO:0000256" key="1">
    <source>
        <dbReference type="ARBA" id="ARBA00022729"/>
    </source>
</evidence>
<feature type="chain" id="PRO_5038774712" description="Sugar ABC transporter substrate-binding protein" evidence="3">
    <location>
        <begin position="22"/>
        <end position="467"/>
    </location>
</feature>
<dbReference type="AlphaFoldDB" id="A0A6P1TUR4"/>
<name>A0A6P1TUR4_9FIRM</name>
<dbReference type="InterPro" id="IPR050490">
    <property type="entry name" value="Bact_solute-bd_prot1"/>
</dbReference>
<feature type="signal peptide" evidence="3">
    <location>
        <begin position="1"/>
        <end position="21"/>
    </location>
</feature>
<feature type="region of interest" description="Disordered" evidence="2">
    <location>
        <begin position="25"/>
        <end position="47"/>
    </location>
</feature>
<dbReference type="PROSITE" id="PS51257">
    <property type="entry name" value="PROKAR_LIPOPROTEIN"/>
    <property type="match status" value="1"/>
</dbReference>
<dbReference type="RefSeq" id="WP_161840049.1">
    <property type="nucleotide sequence ID" value="NZ_CP048000.1"/>
</dbReference>
<evidence type="ECO:0000313" key="4">
    <source>
        <dbReference type="EMBL" id="QHQ63228.1"/>
    </source>
</evidence>
<reference evidence="4 5" key="1">
    <citation type="submission" date="2020-01" db="EMBL/GenBank/DDBJ databases">
        <title>Genome analysis of Anaerocolumna sp. CBA3638.</title>
        <authorList>
            <person name="Kim J."/>
            <person name="Roh S.W."/>
        </authorList>
    </citation>
    <scope>NUCLEOTIDE SEQUENCE [LARGE SCALE GENOMIC DNA]</scope>
    <source>
        <strain evidence="4 5">CBA3638</strain>
    </source>
</reference>
<keyword evidence="1 3" id="KW-0732">Signal</keyword>
<dbReference type="KEGG" id="anr:Ana3638_22650"/>
<dbReference type="EMBL" id="CP048000">
    <property type="protein sequence ID" value="QHQ63228.1"/>
    <property type="molecule type" value="Genomic_DNA"/>
</dbReference>
<evidence type="ECO:0000313" key="5">
    <source>
        <dbReference type="Proteomes" id="UP000464314"/>
    </source>
</evidence>
<feature type="compositionally biased region" description="Polar residues" evidence="2">
    <location>
        <begin position="31"/>
        <end position="40"/>
    </location>
</feature>
<accession>A0A6P1TUR4</accession>
<proteinExistence type="predicted"/>
<organism evidence="4 5">
    <name type="scientific">Anaerocolumna sedimenticola</name>
    <dbReference type="NCBI Taxonomy" id="2696063"/>
    <lineage>
        <taxon>Bacteria</taxon>
        <taxon>Bacillati</taxon>
        <taxon>Bacillota</taxon>
        <taxon>Clostridia</taxon>
        <taxon>Lachnospirales</taxon>
        <taxon>Lachnospiraceae</taxon>
        <taxon>Anaerocolumna</taxon>
    </lineage>
</organism>
<evidence type="ECO:0000256" key="2">
    <source>
        <dbReference type="SAM" id="MobiDB-lite"/>
    </source>
</evidence>
<dbReference type="PANTHER" id="PTHR43649:SF33">
    <property type="entry name" value="POLYGALACTURONAN_RHAMNOGALACTURONAN-BINDING PROTEIN YTCQ"/>
    <property type="match status" value="1"/>
</dbReference>
<protein>
    <recommendedName>
        <fullName evidence="6">Sugar ABC transporter substrate-binding protein</fullName>
    </recommendedName>
</protein>
<keyword evidence="5" id="KW-1185">Reference proteome</keyword>
<dbReference type="SUPFAM" id="SSF53850">
    <property type="entry name" value="Periplasmic binding protein-like II"/>
    <property type="match status" value="1"/>
</dbReference>
<gene>
    <name evidence="4" type="ORF">Ana3638_22650</name>
</gene>